<dbReference type="PANTHER" id="PTHR48152">
    <property type="entry name" value="F1C9.34 PROTEIN"/>
    <property type="match status" value="1"/>
</dbReference>
<evidence type="ECO:0000313" key="2">
    <source>
        <dbReference type="EMBL" id="CAK9322427.1"/>
    </source>
</evidence>
<dbReference type="Pfam" id="PF06101">
    <property type="entry name" value="Vps62"/>
    <property type="match status" value="1"/>
</dbReference>
<feature type="compositionally biased region" description="Basic and acidic residues" evidence="1">
    <location>
        <begin position="541"/>
        <end position="552"/>
    </location>
</feature>
<organism evidence="2 3">
    <name type="scientific">Citrullus colocynthis</name>
    <name type="common">colocynth</name>
    <dbReference type="NCBI Taxonomy" id="252529"/>
    <lineage>
        <taxon>Eukaryota</taxon>
        <taxon>Viridiplantae</taxon>
        <taxon>Streptophyta</taxon>
        <taxon>Embryophyta</taxon>
        <taxon>Tracheophyta</taxon>
        <taxon>Spermatophyta</taxon>
        <taxon>Magnoliopsida</taxon>
        <taxon>eudicotyledons</taxon>
        <taxon>Gunneridae</taxon>
        <taxon>Pentapetalae</taxon>
        <taxon>rosids</taxon>
        <taxon>fabids</taxon>
        <taxon>Cucurbitales</taxon>
        <taxon>Cucurbitaceae</taxon>
        <taxon>Benincaseae</taxon>
        <taxon>Citrullus</taxon>
    </lineage>
</organism>
<dbReference type="Proteomes" id="UP001642487">
    <property type="component" value="Chromosome 5"/>
</dbReference>
<proteinExistence type="predicted"/>
<feature type="region of interest" description="Disordered" evidence="1">
    <location>
        <begin position="531"/>
        <end position="552"/>
    </location>
</feature>
<dbReference type="PANTHER" id="PTHR48152:SF3">
    <property type="entry name" value="DUF946 FAMILY PROTEIN (DUF946)"/>
    <property type="match status" value="1"/>
</dbReference>
<evidence type="ECO:0008006" key="4">
    <source>
        <dbReference type="Google" id="ProtNLM"/>
    </source>
</evidence>
<reference evidence="2 3" key="1">
    <citation type="submission" date="2024-03" db="EMBL/GenBank/DDBJ databases">
        <authorList>
            <person name="Gkanogiannis A."/>
            <person name="Becerra Lopez-Lavalle L."/>
        </authorList>
    </citation>
    <scope>NUCLEOTIDE SEQUENCE [LARGE SCALE GENOMIC DNA]</scope>
</reference>
<dbReference type="InterPro" id="IPR009291">
    <property type="entry name" value="Vps62"/>
</dbReference>
<protein>
    <recommendedName>
        <fullName evidence="4">Vacuolar protein sorting-associated protein 62</fullName>
    </recommendedName>
</protein>
<evidence type="ECO:0000256" key="1">
    <source>
        <dbReference type="SAM" id="MobiDB-lite"/>
    </source>
</evidence>
<dbReference type="EMBL" id="OZ021739">
    <property type="protein sequence ID" value="CAK9322427.1"/>
    <property type="molecule type" value="Genomic_DNA"/>
</dbReference>
<keyword evidence="3" id="KW-1185">Reference proteome</keyword>
<accession>A0ABP0YPI1</accession>
<gene>
    <name evidence="2" type="ORF">CITCOLO1_LOCUS14575</name>
</gene>
<name>A0ABP0YPI1_9ROSI</name>
<evidence type="ECO:0000313" key="3">
    <source>
        <dbReference type="Proteomes" id="UP001642487"/>
    </source>
</evidence>
<sequence length="552" mass="60652">MGNNGSKKNQNQALPIETTFNFPSPLPTFPQGKSVFAGGVIDLGGGLKIRRISSFNKIWTTHDGGPNNLGATFFEPSPLPQGFVSLGHCCHPNNKPFFARILIGRDDSPAGDILKKPVDFVLAWTSEKSNIKRDTDGYIWSPTPPDGYRAVGHIVTTSSEKPSVERIRCVRADLTEQSEKETWIWGLKDSIDENGFNVFSFRPTKREITATGVSVGTFVALPAGNSPLPLLCLRNSASVTSAMPDVSQISTLFRAYAPLIYFHPKEKFLPSSVNWYFSNGALLYNKSDESKPVPIDPNGTNLPQGGQNDGAFWLDLPVDGGAKEKVKHGDLQSSQVYLRIKPMIGGTFTDITIWIFYPFNGPATAKVGIIDVPLGKIGEHVGDWEHITLRISNFTGELSRVYFAQHSKGEWIDAPSLAFENGNKVVVYSSLNGHASYSKAGLVLQGGGEIGLKNETAKSGMVLDTGARFAEIAAEYLGEVVVEPAWVNYFRQWGPKIEYRIVDEMEKVEKLLPGRLKEAFKEFVNRLPDEILGQEGPTGPKLKDSWNGDERS</sequence>